<keyword evidence="3" id="KW-0472">Membrane</keyword>
<dbReference type="GO" id="GO:0012505">
    <property type="term" value="C:endomembrane system"/>
    <property type="evidence" value="ECO:0007669"/>
    <property type="project" value="UniProtKB-SubCell"/>
</dbReference>
<dbReference type="RefSeq" id="XP_010244956.1">
    <property type="nucleotide sequence ID" value="XM_010246654.2"/>
</dbReference>
<organism evidence="5 6">
    <name type="scientific">Nelumbo nucifera</name>
    <name type="common">Sacred lotus</name>
    <dbReference type="NCBI Taxonomy" id="4432"/>
    <lineage>
        <taxon>Eukaryota</taxon>
        <taxon>Viridiplantae</taxon>
        <taxon>Streptophyta</taxon>
        <taxon>Embryophyta</taxon>
        <taxon>Tracheophyta</taxon>
        <taxon>Spermatophyta</taxon>
        <taxon>Magnoliopsida</taxon>
        <taxon>Proteales</taxon>
        <taxon>Nelumbonaceae</taxon>
        <taxon>Nelumbo</taxon>
    </lineage>
</organism>
<evidence type="ECO:0000313" key="6">
    <source>
        <dbReference type="RefSeq" id="XP_010244956.1"/>
    </source>
</evidence>
<dbReference type="eggNOG" id="ENOG502QPTF">
    <property type="taxonomic scope" value="Eukaryota"/>
</dbReference>
<feature type="transmembrane region" description="Helical" evidence="3">
    <location>
        <begin position="357"/>
        <end position="375"/>
    </location>
</feature>
<keyword evidence="1" id="KW-0653">Protein transport</keyword>
<dbReference type="AlphaFoldDB" id="A0A1U7Z2S2"/>
<evidence type="ECO:0000313" key="5">
    <source>
        <dbReference type="Proteomes" id="UP000189703"/>
    </source>
</evidence>
<dbReference type="InterPro" id="IPR010989">
    <property type="entry name" value="SNARE"/>
</dbReference>
<dbReference type="InterPro" id="IPR015260">
    <property type="entry name" value="Syntaxin-6/10/61_N"/>
</dbReference>
<keyword evidence="3" id="KW-0812">Transmembrane</keyword>
<keyword evidence="3" id="KW-1133">Transmembrane helix</keyword>
<evidence type="ECO:0000256" key="3">
    <source>
        <dbReference type="SAM" id="Phobius"/>
    </source>
</evidence>
<dbReference type="GeneID" id="104588635"/>
<dbReference type="SUPFAM" id="SSF47661">
    <property type="entry name" value="t-snare proteins"/>
    <property type="match status" value="1"/>
</dbReference>
<dbReference type="Pfam" id="PF09177">
    <property type="entry name" value="STX6_10_61_N"/>
    <property type="match status" value="1"/>
</dbReference>
<evidence type="ECO:0000259" key="4">
    <source>
        <dbReference type="Pfam" id="PF09177"/>
    </source>
</evidence>
<keyword evidence="1" id="KW-0813">Transport</keyword>
<dbReference type="Gene3D" id="1.20.58.90">
    <property type="match status" value="1"/>
</dbReference>
<comment type="subcellular location">
    <subcellularLocation>
        <location evidence="2">Endomembrane system</location>
        <topology evidence="2">Single-pass type IV membrane protein</topology>
    </subcellularLocation>
</comment>
<dbReference type="Proteomes" id="UP000189703">
    <property type="component" value="Unplaced"/>
</dbReference>
<keyword evidence="5" id="KW-1185">Reference proteome</keyword>
<reference evidence="6" key="1">
    <citation type="submission" date="2025-08" db="UniProtKB">
        <authorList>
            <consortium name="RefSeq"/>
        </authorList>
    </citation>
    <scope>IDENTIFICATION</scope>
</reference>
<protein>
    <submittedName>
        <fullName evidence="6">Uncharacterized protein LOC104588635</fullName>
    </submittedName>
</protein>
<dbReference type="GO" id="GO:0016020">
    <property type="term" value="C:membrane"/>
    <property type="evidence" value="ECO:0007669"/>
    <property type="project" value="InterPro"/>
</dbReference>
<evidence type="ECO:0000256" key="1">
    <source>
        <dbReference type="ARBA" id="ARBA00022927"/>
    </source>
</evidence>
<dbReference type="PANTHER" id="PTHR34949:SF2">
    <property type="entry name" value="OS05G0443700 PROTEIN"/>
    <property type="match status" value="1"/>
</dbReference>
<dbReference type="KEGG" id="nnu:104588635"/>
<proteinExistence type="predicted"/>
<dbReference type="GO" id="GO:0015031">
    <property type="term" value="P:protein transport"/>
    <property type="evidence" value="ECO:0007669"/>
    <property type="project" value="UniProtKB-KW"/>
</dbReference>
<accession>A0A1U7Z2S2</accession>
<evidence type="ECO:0000256" key="2">
    <source>
        <dbReference type="ARBA" id="ARBA00046280"/>
    </source>
</evidence>
<sequence>MATVFQQWELDPLFSAAEVVQDSADRMESIFRMLLHEESLVHGESSDPKLLNSIEYHRRDLLTALGTTKWQLEDFERAVNLSDLPDNSRARADVVSRHKQFVRAIREQIIHVEKSLAESPMEHSKKNTQWVNLNEQDRDGLTLFLSGGSTMDRHTHYGSDNSSIMRRFLDPTSASRYDCKTDEIVELKTEEVEDSKMNGIIHEDPDLGSFKENNNFRKVGSHSAIRIWDWEDAIPSAKNFFCKNKLRGSRNGLNALGSMGNFWSSCRTKMDRSFMKRQKDGEVGREFDKRPSSYLDISETGQGRHTRVGLVNGFRSSGRLYSEVLRNAMQSCSCFGNCRGRFQRFQYSKIAQLSRRLIPVIFVTLVVLGILAFQAA</sequence>
<gene>
    <name evidence="6" type="primary">LOC104588635</name>
</gene>
<dbReference type="InParanoid" id="A0A1U7Z2S2"/>
<name>A0A1U7Z2S2_NELNU</name>
<feature type="domain" description="Syntaxin 6/10/61 N-terminal" evidence="4">
    <location>
        <begin position="11"/>
        <end position="112"/>
    </location>
</feature>
<dbReference type="GO" id="GO:0048193">
    <property type="term" value="P:Golgi vesicle transport"/>
    <property type="evidence" value="ECO:0007669"/>
    <property type="project" value="InterPro"/>
</dbReference>
<dbReference type="OMA" id="DPMRNTE"/>
<dbReference type="OrthoDB" id="737588at2759"/>
<dbReference type="PANTHER" id="PTHR34949">
    <property type="entry name" value="OS05G0443700 PROTEIN"/>
    <property type="match status" value="1"/>
</dbReference>
<dbReference type="CDD" id="cd21442">
    <property type="entry name" value="SNARE_NTD_STX6-like"/>
    <property type="match status" value="1"/>
</dbReference>